<sequence>MIQTLSLIALTVAISSRCAATLSLEDDFKASLFGSPVLTERLPPIDWTVRGATKRALGEQRDRLERRLCGAMAVGAFDATECIYPASKSDSLGYLGFKGDEAAEVNNYFFTDVNWVEVKGGEEEAVEVVTSGCPDHQYFVNSSTFWPENAESEGECGGRLLEDNHDDETFEELGCSSIDEGQSSFERELGCHACGACHSHCGSCGSCFGSCCGGGCCGGGCCGGCGGGCCGGGCCGGGCCGGCGGGCCGGGCCGGGCCGGGCCGGGCCGGCCAADFTALSRYTPAYYAYHWKLPTLPPNPTSSIPTHPISNHEIIGVTTTGVPLVSLPLVKSFDSCMGHVEKDTHQYHYHTAPICLLSKLNIPIPNATSLKYILSSSPLPYWPPTSSTPSPIIGWAMDGFPIKGPYDNDNNLIVRSDLDSCGGAVDPATDGYTYYVTAEPPYFPSCFRAPPGSLVERPYVASDYTTVSSCPKAGYNLTFVNPASTPDLPALSPPVCNEPYDGPFFLFRLDIDLAEPWWSYSSKVFGAIFMFFFCYIAYAMRELTRTGILIVTFSNYKTIQFILLLSLCFCRSFSLFVDPYYTDKSVPPILVGNMYGIVYPIMDSLLALEIISLYTIVQSFTDKQTSRGFSASARKVFLIFSFCEFATQILADTMRSFGYDFKWLMVCQIYFVIWGVLLSTGFTFYGYQLYTKASTLVKAKSGESQNDLQLYLNRIMMKQVWCALVSLVIVLLSVYGLTNQMMTNDEYSSFVLLQRLMEIGLVLLVLLSLLPPHWFASYFNSRSNKKLKSSVLIKHSKRQGKSSNGKSSKSSRSSVEISSAEMSSTSSAPSSEGDDWDKKNPNSVRRQTPLSPSSTKNKYAMKTPKIAPSASSLSRAQMEFNQVISGVRSSAVKKIIDAEELPMVVVPLKDFLEHGRIPRSSDKLTRVKKESDLAVFISHRWWAPKTPDSNTHPLLKYNILKRGLNQLIKQREELEKNKDNIVIWIDFACIEQDNPDELMKGVRSLIAWSLRSAYFLVPVHPDGASAFKTSLSPVDLVNYGNRAWCRVEFYIFLCLSEICGEDLKCFGYGPTDPRSDGNGTAPWVEFRYLCGLRKNVEILRRMADSFSGAKFDSNSMPSNGDLFSEADRSNIKLLETTINVEYTTCVFEVAKMRVNEEKGGRELNLGFKQLSDTNVEGMLEMFFSEEVVIVESLKLEGNMFSGSGIGGLYVGGAFTNVVDLDLSFNNLGEGGGVALGNILRDENVEFNRIRMVRCGLKDEDYKIIGESLGKEGDEKARQPNLYFLDLSENALGDEGSDAFLEAMTCGSCSRMRTLLFRKCNLNDVSGVSICSILRSETCNLAVLSLEDNELGPWSAEELHRCVVEQACTTAIRLDGNKRFPVAIRQEITLYQKVVEHFSRG</sequence>
<feature type="chain" id="PRO_5040864411" evidence="9">
    <location>
        <begin position="21"/>
        <end position="1400"/>
    </location>
</feature>
<feature type="domain" description="YHYH" evidence="10">
    <location>
        <begin position="332"/>
        <end position="406"/>
    </location>
</feature>
<dbReference type="Proteomes" id="UP001165122">
    <property type="component" value="Unassembled WGS sequence"/>
</dbReference>
<dbReference type="SMART" id="SM00368">
    <property type="entry name" value="LRR_RI"/>
    <property type="match status" value="3"/>
</dbReference>
<evidence type="ECO:0000313" key="12">
    <source>
        <dbReference type="EMBL" id="GMI10782.1"/>
    </source>
</evidence>
<evidence type="ECO:0000256" key="9">
    <source>
        <dbReference type="SAM" id="SignalP"/>
    </source>
</evidence>
<feature type="transmembrane region" description="Helical" evidence="8">
    <location>
        <begin position="758"/>
        <end position="779"/>
    </location>
</feature>
<feature type="region of interest" description="Disordered" evidence="7">
    <location>
        <begin position="790"/>
        <end position="872"/>
    </location>
</feature>
<name>A0A9W7FEQ2_9STRA</name>
<evidence type="ECO:0000256" key="2">
    <source>
        <dbReference type="ARBA" id="ARBA00022553"/>
    </source>
</evidence>
<feature type="transmembrane region" description="Helical" evidence="8">
    <location>
        <begin position="559"/>
        <end position="577"/>
    </location>
</feature>
<evidence type="ECO:0000256" key="1">
    <source>
        <dbReference type="ARBA" id="ARBA00004141"/>
    </source>
</evidence>
<dbReference type="PANTHER" id="PTHR35578:SF6">
    <property type="entry name" value="PROLINE-RICH TRANSMEMBRANE PROTEIN 4"/>
    <property type="match status" value="1"/>
</dbReference>
<dbReference type="Pfam" id="PF14240">
    <property type="entry name" value="YHYH"/>
    <property type="match status" value="1"/>
</dbReference>
<accession>A0A9W7FEQ2</accession>
<dbReference type="InterPro" id="IPR052836">
    <property type="entry name" value="PRRT_domain-containing"/>
</dbReference>
<evidence type="ECO:0000259" key="10">
    <source>
        <dbReference type="Pfam" id="PF14240"/>
    </source>
</evidence>
<evidence type="ECO:0000313" key="13">
    <source>
        <dbReference type="Proteomes" id="UP001165122"/>
    </source>
</evidence>
<reference evidence="13" key="1">
    <citation type="journal article" date="2023" name="Commun. Biol.">
        <title>Genome analysis of Parmales, the sister group of diatoms, reveals the evolutionary specialization of diatoms from phago-mixotrophs to photoautotrophs.</title>
        <authorList>
            <person name="Ban H."/>
            <person name="Sato S."/>
            <person name="Yoshikawa S."/>
            <person name="Yamada K."/>
            <person name="Nakamura Y."/>
            <person name="Ichinomiya M."/>
            <person name="Sato N."/>
            <person name="Blanc-Mathieu R."/>
            <person name="Endo H."/>
            <person name="Kuwata A."/>
            <person name="Ogata H."/>
        </authorList>
    </citation>
    <scope>NUCLEOTIDE SEQUENCE [LARGE SCALE GENOMIC DNA]</scope>
    <source>
        <strain evidence="13">NIES 3700</strain>
    </source>
</reference>
<feature type="signal peptide" evidence="9">
    <location>
        <begin position="1"/>
        <end position="20"/>
    </location>
</feature>
<evidence type="ECO:0000256" key="8">
    <source>
        <dbReference type="SAM" id="Phobius"/>
    </source>
</evidence>
<dbReference type="OrthoDB" id="536979at2759"/>
<evidence type="ECO:0000259" key="11">
    <source>
        <dbReference type="Pfam" id="PF25987"/>
    </source>
</evidence>
<feature type="transmembrane region" description="Helical" evidence="8">
    <location>
        <begin position="663"/>
        <end position="687"/>
    </location>
</feature>
<keyword evidence="5 8" id="KW-1133">Transmembrane helix</keyword>
<feature type="transmembrane region" description="Helical" evidence="8">
    <location>
        <begin position="597"/>
        <end position="616"/>
    </location>
</feature>
<evidence type="ECO:0000256" key="4">
    <source>
        <dbReference type="ARBA" id="ARBA00022729"/>
    </source>
</evidence>
<dbReference type="Gene3D" id="3.80.10.10">
    <property type="entry name" value="Ribonuclease Inhibitor"/>
    <property type="match status" value="1"/>
</dbReference>
<feature type="compositionally biased region" description="Low complexity" evidence="7">
    <location>
        <begin position="801"/>
        <end position="831"/>
    </location>
</feature>
<dbReference type="InterPro" id="IPR059081">
    <property type="entry name" value="PRRT3-4"/>
</dbReference>
<keyword evidence="2" id="KW-0597">Phosphoprotein</keyword>
<dbReference type="SUPFAM" id="SSF52047">
    <property type="entry name" value="RNI-like"/>
    <property type="match status" value="1"/>
</dbReference>
<proteinExistence type="predicted"/>
<dbReference type="InterPro" id="IPR032675">
    <property type="entry name" value="LRR_dom_sf"/>
</dbReference>
<evidence type="ECO:0000256" key="7">
    <source>
        <dbReference type="SAM" id="MobiDB-lite"/>
    </source>
</evidence>
<dbReference type="PANTHER" id="PTHR35578">
    <property type="entry name" value="PROLINE-RICH TRANSMEMBRANE PROTEIN 4-RELATED"/>
    <property type="match status" value="1"/>
</dbReference>
<comment type="subcellular location">
    <subcellularLocation>
        <location evidence="1">Membrane</location>
        <topology evidence="1">Multi-pass membrane protein</topology>
    </subcellularLocation>
</comment>
<evidence type="ECO:0000256" key="5">
    <source>
        <dbReference type="ARBA" id="ARBA00022989"/>
    </source>
</evidence>
<keyword evidence="13" id="KW-1185">Reference proteome</keyword>
<comment type="caution">
    <text evidence="12">The sequence shown here is derived from an EMBL/GenBank/DDBJ whole genome shotgun (WGS) entry which is preliminary data.</text>
</comment>
<dbReference type="Pfam" id="PF25987">
    <property type="entry name" value="PRRT3"/>
    <property type="match status" value="1"/>
</dbReference>
<protein>
    <submittedName>
        <fullName evidence="12">Uncharacterized protein</fullName>
    </submittedName>
</protein>
<evidence type="ECO:0000256" key="3">
    <source>
        <dbReference type="ARBA" id="ARBA00022692"/>
    </source>
</evidence>
<organism evidence="12 13">
    <name type="scientific">Triparma laevis f. longispina</name>
    <dbReference type="NCBI Taxonomy" id="1714387"/>
    <lineage>
        <taxon>Eukaryota</taxon>
        <taxon>Sar</taxon>
        <taxon>Stramenopiles</taxon>
        <taxon>Ochrophyta</taxon>
        <taxon>Bolidophyceae</taxon>
        <taxon>Parmales</taxon>
        <taxon>Triparmaceae</taxon>
        <taxon>Triparma</taxon>
    </lineage>
</organism>
<feature type="transmembrane region" description="Helical" evidence="8">
    <location>
        <begin position="517"/>
        <end position="538"/>
    </location>
</feature>
<dbReference type="InterPro" id="IPR025924">
    <property type="entry name" value="YHYH_dom"/>
</dbReference>
<feature type="domain" description="Proline-rich transmembrane protein 3/4" evidence="11">
    <location>
        <begin position="518"/>
        <end position="746"/>
    </location>
</feature>
<feature type="compositionally biased region" description="Basic residues" evidence="7">
    <location>
        <begin position="790"/>
        <end position="800"/>
    </location>
</feature>
<keyword evidence="4 9" id="KW-0732">Signal</keyword>
<dbReference type="EMBL" id="BRXW01000153">
    <property type="protein sequence ID" value="GMI10782.1"/>
    <property type="molecule type" value="Genomic_DNA"/>
</dbReference>
<keyword evidence="6 8" id="KW-0472">Membrane</keyword>
<keyword evidence="3 8" id="KW-0812">Transmembrane</keyword>
<evidence type="ECO:0000256" key="6">
    <source>
        <dbReference type="ARBA" id="ARBA00023136"/>
    </source>
</evidence>
<feature type="transmembrane region" description="Helical" evidence="8">
    <location>
        <begin position="720"/>
        <end position="738"/>
    </location>
</feature>
<feature type="compositionally biased region" description="Polar residues" evidence="7">
    <location>
        <begin position="841"/>
        <end position="857"/>
    </location>
</feature>
<gene>
    <name evidence="12" type="ORF">TrLO_g15764</name>
</gene>